<feature type="domain" description="Peripheral subunit-binding (PSBD)" evidence="9">
    <location>
        <begin position="138"/>
        <end position="176"/>
    </location>
</feature>
<evidence type="ECO:0000256" key="6">
    <source>
        <dbReference type="RuleBase" id="RU003423"/>
    </source>
</evidence>
<dbReference type="Gene3D" id="3.30.559.10">
    <property type="entry name" value="Chloramphenicol acetyltransferase-like domain"/>
    <property type="match status" value="1"/>
</dbReference>
<dbReference type="SUPFAM" id="SSF51230">
    <property type="entry name" value="Single hybrid motif"/>
    <property type="match status" value="1"/>
</dbReference>
<dbReference type="EMBL" id="CP045851">
    <property type="protein sequence ID" value="QGG94291.1"/>
    <property type="molecule type" value="Genomic_DNA"/>
</dbReference>
<dbReference type="InterPro" id="IPR036625">
    <property type="entry name" value="E3-bd_dom_sf"/>
</dbReference>
<dbReference type="GO" id="GO:0005737">
    <property type="term" value="C:cytoplasm"/>
    <property type="evidence" value="ECO:0007669"/>
    <property type="project" value="TreeGrafter"/>
</dbReference>
<evidence type="ECO:0000256" key="7">
    <source>
        <dbReference type="SAM" id="MobiDB-lite"/>
    </source>
</evidence>
<dbReference type="Pfam" id="PF00364">
    <property type="entry name" value="Biotin_lipoyl"/>
    <property type="match status" value="1"/>
</dbReference>
<dbReference type="PROSITE" id="PS51826">
    <property type="entry name" value="PSBD"/>
    <property type="match status" value="1"/>
</dbReference>
<sequence>MPDTATRDFLLADLGEGLEEATIVEWQVAVGDVVELNQVLCLVETAKAEVEVPSPWAGRVVALGAEPGDTVQVGEVLATIDLEGGDSEPRSEPDPPAEPDPPSEPQARQSTLVGYGHDPSSDRSRRRRGTRGRATRPRAKPPVRKLARELGVALTDVAPGSGPDGIVTRADVEAAAAGTTIPVTGVRARIAEKMTRSHDEIPTASASVLVDCTRLLEVRRRMVDHLARVGEDPVVTPFALICRVVVQQLAANPHLNASFDETGPVIRLHEDVHLGIGTATERGLVVTVVQDAQRRALLDLAHEMARLAEGARSGSLSPSDLTGSTFTISNFGALGIDEGTPIINHPEAAILGVGAIRRRPHVVDDQVVARDTATFTLVFDHRVVDGAEVGRFLSGLRTVIEEPELALLHP</sequence>
<accession>A0A5Q2RI94</accession>
<keyword evidence="5 6" id="KW-0012">Acyltransferase</keyword>
<dbReference type="InterPro" id="IPR004167">
    <property type="entry name" value="PSBD"/>
</dbReference>
<dbReference type="PANTHER" id="PTHR43178:SF5">
    <property type="entry name" value="LIPOAMIDE ACYLTRANSFERASE COMPONENT OF BRANCHED-CHAIN ALPHA-KETO ACID DEHYDROGENASE COMPLEX, MITOCHONDRIAL"/>
    <property type="match status" value="1"/>
</dbReference>
<dbReference type="RefSeq" id="WP_153758397.1">
    <property type="nucleotide sequence ID" value="NZ_CP045851.1"/>
</dbReference>
<evidence type="ECO:0000313" key="10">
    <source>
        <dbReference type="EMBL" id="QGG94291.1"/>
    </source>
</evidence>
<dbReference type="SUPFAM" id="SSF47005">
    <property type="entry name" value="Peripheral subunit-binding domain of 2-oxo acid dehydrogenase complex"/>
    <property type="match status" value="1"/>
</dbReference>
<dbReference type="FunFam" id="3.30.559.10:FF:000007">
    <property type="entry name" value="Dihydrolipoamide acetyltransferase component of pyruvate dehydrogenase complex"/>
    <property type="match status" value="1"/>
</dbReference>
<protein>
    <recommendedName>
        <fullName evidence="6">Dihydrolipoamide acetyltransferase component of pyruvate dehydrogenase complex</fullName>
        <ecNumber evidence="6">2.3.1.-</ecNumber>
    </recommendedName>
</protein>
<evidence type="ECO:0000256" key="3">
    <source>
        <dbReference type="ARBA" id="ARBA00022679"/>
    </source>
</evidence>
<dbReference type="EC" id="2.3.1.-" evidence="6"/>
<evidence type="ECO:0000256" key="2">
    <source>
        <dbReference type="ARBA" id="ARBA00007317"/>
    </source>
</evidence>
<evidence type="ECO:0000259" key="9">
    <source>
        <dbReference type="PROSITE" id="PS51826"/>
    </source>
</evidence>
<dbReference type="PANTHER" id="PTHR43178">
    <property type="entry name" value="DIHYDROLIPOAMIDE ACETYLTRANSFERASE COMPONENT OF PYRUVATE DEHYDROGENASE COMPLEX"/>
    <property type="match status" value="1"/>
</dbReference>
<dbReference type="Pfam" id="PF02817">
    <property type="entry name" value="E3_binding"/>
    <property type="match status" value="1"/>
</dbReference>
<reference evidence="10 11" key="1">
    <citation type="submission" date="2019-11" db="EMBL/GenBank/DDBJ databases">
        <authorList>
            <person name="He Y."/>
        </authorList>
    </citation>
    <scope>NUCLEOTIDE SEQUENCE [LARGE SCALE GENOMIC DNA]</scope>
    <source>
        <strain evidence="10 11">SCSIO 58843</strain>
    </source>
</reference>
<feature type="domain" description="Lipoyl-binding" evidence="8">
    <location>
        <begin position="6"/>
        <end position="81"/>
    </location>
</feature>
<dbReference type="InterPro" id="IPR000089">
    <property type="entry name" value="Biotin_lipoyl"/>
</dbReference>
<dbReference type="GO" id="GO:0031405">
    <property type="term" value="F:lipoic acid binding"/>
    <property type="evidence" value="ECO:0007669"/>
    <property type="project" value="TreeGrafter"/>
</dbReference>
<dbReference type="Gene3D" id="2.40.50.100">
    <property type="match status" value="1"/>
</dbReference>
<dbReference type="InterPro" id="IPR023213">
    <property type="entry name" value="CAT-like_dom_sf"/>
</dbReference>
<dbReference type="Pfam" id="PF00198">
    <property type="entry name" value="2-oxoacid_dh"/>
    <property type="match status" value="1"/>
</dbReference>
<dbReference type="Proteomes" id="UP000334019">
    <property type="component" value="Chromosome"/>
</dbReference>
<evidence type="ECO:0000259" key="8">
    <source>
        <dbReference type="PROSITE" id="PS50968"/>
    </source>
</evidence>
<evidence type="ECO:0000256" key="5">
    <source>
        <dbReference type="ARBA" id="ARBA00023315"/>
    </source>
</evidence>
<organism evidence="10 11">
    <name type="scientific">Actinomarinicola tropica</name>
    <dbReference type="NCBI Taxonomy" id="2789776"/>
    <lineage>
        <taxon>Bacteria</taxon>
        <taxon>Bacillati</taxon>
        <taxon>Actinomycetota</taxon>
        <taxon>Acidimicrobiia</taxon>
        <taxon>Acidimicrobiales</taxon>
        <taxon>Iamiaceae</taxon>
        <taxon>Actinomarinicola</taxon>
    </lineage>
</organism>
<dbReference type="KEGG" id="atq:GH723_03790"/>
<feature type="region of interest" description="Disordered" evidence="7">
    <location>
        <begin position="83"/>
        <end position="144"/>
    </location>
</feature>
<evidence type="ECO:0000313" key="11">
    <source>
        <dbReference type="Proteomes" id="UP000334019"/>
    </source>
</evidence>
<name>A0A5Q2RI94_9ACTN</name>
<comment type="similarity">
    <text evidence="2 6">Belongs to the 2-oxoacid dehydrogenase family.</text>
</comment>
<dbReference type="CDD" id="cd06849">
    <property type="entry name" value="lipoyl_domain"/>
    <property type="match status" value="1"/>
</dbReference>
<dbReference type="PROSITE" id="PS50968">
    <property type="entry name" value="BIOTINYL_LIPOYL"/>
    <property type="match status" value="1"/>
</dbReference>
<proteinExistence type="inferred from homology"/>
<evidence type="ECO:0000256" key="1">
    <source>
        <dbReference type="ARBA" id="ARBA00001938"/>
    </source>
</evidence>
<dbReference type="InterPro" id="IPR011053">
    <property type="entry name" value="Single_hybrid_motif"/>
</dbReference>
<evidence type="ECO:0000256" key="4">
    <source>
        <dbReference type="ARBA" id="ARBA00022823"/>
    </source>
</evidence>
<dbReference type="SUPFAM" id="SSF52777">
    <property type="entry name" value="CoA-dependent acyltransferases"/>
    <property type="match status" value="1"/>
</dbReference>
<feature type="compositionally biased region" description="Pro residues" evidence="7">
    <location>
        <begin position="94"/>
        <end position="104"/>
    </location>
</feature>
<feature type="compositionally biased region" description="Basic residues" evidence="7">
    <location>
        <begin position="124"/>
        <end position="144"/>
    </location>
</feature>
<keyword evidence="3 6" id="KW-0808">Transferase</keyword>
<comment type="cofactor">
    <cofactor evidence="1 6">
        <name>(R)-lipoate</name>
        <dbReference type="ChEBI" id="CHEBI:83088"/>
    </cofactor>
</comment>
<dbReference type="AlphaFoldDB" id="A0A5Q2RI94"/>
<gene>
    <name evidence="10" type="ORF">GH723_03790</name>
</gene>
<keyword evidence="4 6" id="KW-0450">Lipoyl</keyword>
<dbReference type="Gene3D" id="4.10.320.10">
    <property type="entry name" value="E3-binding domain"/>
    <property type="match status" value="1"/>
</dbReference>
<dbReference type="GO" id="GO:0016407">
    <property type="term" value="F:acetyltransferase activity"/>
    <property type="evidence" value="ECO:0007669"/>
    <property type="project" value="TreeGrafter"/>
</dbReference>
<dbReference type="InterPro" id="IPR050743">
    <property type="entry name" value="2-oxoacid_DH_E2_comp"/>
</dbReference>
<dbReference type="InterPro" id="IPR001078">
    <property type="entry name" value="2-oxoacid_DH_actylTfrase"/>
</dbReference>
<keyword evidence="11" id="KW-1185">Reference proteome</keyword>